<dbReference type="EMBL" id="BOQL01000001">
    <property type="protein sequence ID" value="GIM62848.1"/>
    <property type="molecule type" value="Genomic_DNA"/>
</dbReference>
<name>A0A919VHZ9_9ACTN</name>
<evidence type="ECO:0008006" key="3">
    <source>
        <dbReference type="Google" id="ProtNLM"/>
    </source>
</evidence>
<organism evidence="1 2">
    <name type="scientific">Actinoplanes auranticolor</name>
    <dbReference type="NCBI Taxonomy" id="47988"/>
    <lineage>
        <taxon>Bacteria</taxon>
        <taxon>Bacillati</taxon>
        <taxon>Actinomycetota</taxon>
        <taxon>Actinomycetes</taxon>
        <taxon>Micromonosporales</taxon>
        <taxon>Micromonosporaceae</taxon>
        <taxon>Actinoplanes</taxon>
    </lineage>
</organism>
<keyword evidence="2" id="KW-1185">Reference proteome</keyword>
<dbReference type="Proteomes" id="UP000681340">
    <property type="component" value="Unassembled WGS sequence"/>
</dbReference>
<accession>A0A919VHZ9</accession>
<reference evidence="1" key="1">
    <citation type="submission" date="2021-03" db="EMBL/GenBank/DDBJ databases">
        <title>Whole genome shotgun sequence of Actinoplanes auranticolor NBRC 12245.</title>
        <authorList>
            <person name="Komaki H."/>
            <person name="Tamura T."/>
        </authorList>
    </citation>
    <scope>NUCLEOTIDE SEQUENCE</scope>
    <source>
        <strain evidence="1">NBRC 12245</strain>
    </source>
</reference>
<proteinExistence type="predicted"/>
<protein>
    <recommendedName>
        <fullName evidence="3">Tetratricopeptide repeat protein</fullName>
    </recommendedName>
</protein>
<comment type="caution">
    <text evidence="1">The sequence shown here is derived from an EMBL/GenBank/DDBJ whole genome shotgun (WGS) entry which is preliminary data.</text>
</comment>
<evidence type="ECO:0000313" key="2">
    <source>
        <dbReference type="Proteomes" id="UP000681340"/>
    </source>
</evidence>
<sequence length="164" mass="17635">MSESSNLNPDSIMGAIGAAVEQGRAGDRVGARDSLTRLWDVVGERGDALHRCSIAHYLADLQDTVTDELAWDQRALAAVTDLDDERARHYHDSLQVRAFMPSLHLNLADAYRRAGNPAEAGIHLSAAAADLDALPDNEYGSMIRAGIDKAQEALDSGSQQPLIS</sequence>
<dbReference type="AlphaFoldDB" id="A0A919VHZ9"/>
<evidence type="ECO:0000313" key="1">
    <source>
        <dbReference type="EMBL" id="GIM62848.1"/>
    </source>
</evidence>
<gene>
    <name evidence="1" type="ORF">Aau02nite_00220</name>
</gene>